<feature type="region of interest" description="Disordered" evidence="1">
    <location>
        <begin position="281"/>
        <end position="300"/>
    </location>
</feature>
<feature type="compositionally biased region" description="Low complexity" evidence="1">
    <location>
        <begin position="281"/>
        <end position="291"/>
    </location>
</feature>
<sequence>MAILEAVFANKAGQTPQEVERRRKMAQALVEAGSGGKPPSSGLELAGRLAMTLTGQYQAGKADRMDREGQAAGSKALLDALYGSSSGSPSPSGSSNIPMTGAANEVSAGSPNGGNSYRDAIAGIESAGSGDYSAVGPTHPKMGRALGRYQIMESNIGPWSQEALGRTVTPEEFMADPKIQDAIFDKKFGGYVSQYGPEGAAQAWFAGPGGVGKLDRKDSLGTSVGDYTQKFSNALGTGQQVASLDPSAGMPARAPTQGPTQPAPTLPPPTTVAIAPPVAAQPQTQVAQALTAPPPPSAPPGYSRETIARLLANPYTAEQGQQLLMLETKRRQDMQAAQYEQQLKMSDPKYQQDLQKGNIELENLRNPKMSPAEQATDARDREKMAFEREKFDAEVKKGQWQKLTDGRLYNQTTGDFRDAPPPMPGSVTPKFDDISGMRKEIQQLPSYKNLAAAAPIYKAMAETAGRDSKASDLNLVYGLGKIMDPTSVVREGEMIMVKNTASLPDWLQGAIASLNGGAALTPETRQAIMTEAYGRVKGYNDEFQQNMGQYQGIVQRNGINPADVIPEIDKFEPWTAPEGAPAPASSIGTDWQEISPGVRIRKKAQ</sequence>
<feature type="compositionally biased region" description="Low complexity" evidence="1">
    <location>
        <begin position="251"/>
        <end position="260"/>
    </location>
</feature>
<feature type="region of interest" description="Disordered" evidence="1">
    <location>
        <begin position="574"/>
        <end position="605"/>
    </location>
</feature>
<feature type="compositionally biased region" description="Low complexity" evidence="1">
    <location>
        <begin position="83"/>
        <end position="95"/>
    </location>
</feature>
<accession>A0AAJ2LQR7</accession>
<feature type="region of interest" description="Disordered" evidence="1">
    <location>
        <begin position="82"/>
        <end position="114"/>
    </location>
</feature>
<evidence type="ECO:0000313" key="2">
    <source>
        <dbReference type="EMBL" id="MDR9777196.1"/>
    </source>
</evidence>
<dbReference type="AlphaFoldDB" id="A0AAJ2LQR7"/>
<evidence type="ECO:0000256" key="1">
    <source>
        <dbReference type="SAM" id="MobiDB-lite"/>
    </source>
</evidence>
<dbReference type="Proteomes" id="UP001268610">
    <property type="component" value="Unassembled WGS sequence"/>
</dbReference>
<reference evidence="2" key="1">
    <citation type="submission" date="2023-04" db="EMBL/GenBank/DDBJ databases">
        <title>Genomic characterization of faba bean (Vicia faba) microsymbionts in Mexican soils.</title>
        <authorList>
            <person name="Rivera Orduna F.N."/>
            <person name="Guevara-Luna J."/>
            <person name="Yan J."/>
            <person name="Arroyo-Herrera I."/>
            <person name="Li Y."/>
            <person name="Vasquez-Murrieta M.S."/>
            <person name="Wang E.T."/>
        </authorList>
    </citation>
    <scope>NUCLEOTIDE SEQUENCE</scope>
    <source>
        <strain evidence="2">CH26</strain>
    </source>
</reference>
<organism evidence="2 3">
    <name type="scientific">Rhizobium hidalgonense</name>
    <dbReference type="NCBI Taxonomy" id="1538159"/>
    <lineage>
        <taxon>Bacteria</taxon>
        <taxon>Pseudomonadati</taxon>
        <taxon>Pseudomonadota</taxon>
        <taxon>Alphaproteobacteria</taxon>
        <taxon>Hyphomicrobiales</taxon>
        <taxon>Rhizobiaceae</taxon>
        <taxon>Rhizobium/Agrobacterium group</taxon>
        <taxon>Rhizobium</taxon>
    </lineage>
</organism>
<comment type="caution">
    <text evidence="2">The sequence shown here is derived from an EMBL/GenBank/DDBJ whole genome shotgun (WGS) entry which is preliminary data.</text>
</comment>
<evidence type="ECO:0000313" key="3">
    <source>
        <dbReference type="Proteomes" id="UP001268610"/>
    </source>
</evidence>
<dbReference type="RefSeq" id="WP_310865757.1">
    <property type="nucleotide sequence ID" value="NZ_JAVLSF010000036.1"/>
</dbReference>
<feature type="region of interest" description="Disordered" evidence="1">
    <location>
        <begin position="237"/>
        <end position="266"/>
    </location>
</feature>
<proteinExistence type="predicted"/>
<name>A0AAJ2LQR7_9HYPH</name>
<protein>
    <recommendedName>
        <fullName evidence="4">Phage tail lysozyme domain-containing protein</fullName>
    </recommendedName>
</protein>
<dbReference type="EMBL" id="JAVLSF010000036">
    <property type="protein sequence ID" value="MDR9777196.1"/>
    <property type="molecule type" value="Genomic_DNA"/>
</dbReference>
<gene>
    <name evidence="2" type="ORF">RJJ65_32075</name>
</gene>
<evidence type="ECO:0008006" key="4">
    <source>
        <dbReference type="Google" id="ProtNLM"/>
    </source>
</evidence>